<feature type="transmembrane region" description="Helical" evidence="1">
    <location>
        <begin position="85"/>
        <end position="106"/>
    </location>
</feature>
<dbReference type="OrthoDB" id="1822119at2"/>
<sequence>MKKKAAISIYVIEVIVALGLLALLVYSSVSGESTYDTANFTVSDIARLGLAAWTLPIWGASLFLMKALRLKGTLHEKQNKMLISFPAIVCTGFFIFYIIVFIMMMFR</sequence>
<protein>
    <submittedName>
        <fullName evidence="2">Uncharacterized protein</fullName>
    </submittedName>
</protein>
<organism evidence="2 3">
    <name type="scientific">Ruminococcus flavefaciens 007c</name>
    <dbReference type="NCBI Taxonomy" id="1341157"/>
    <lineage>
        <taxon>Bacteria</taxon>
        <taxon>Bacillati</taxon>
        <taxon>Bacillota</taxon>
        <taxon>Clostridia</taxon>
        <taxon>Eubacteriales</taxon>
        <taxon>Oscillospiraceae</taxon>
        <taxon>Ruminococcus</taxon>
    </lineage>
</organism>
<accession>W7ULD0</accession>
<keyword evidence="1" id="KW-0472">Membrane</keyword>
<evidence type="ECO:0000313" key="3">
    <source>
        <dbReference type="Proteomes" id="UP000019365"/>
    </source>
</evidence>
<name>W7ULD0_RUMFL</name>
<dbReference type="Proteomes" id="UP000019365">
    <property type="component" value="Unassembled WGS sequence"/>
</dbReference>
<dbReference type="AlphaFoldDB" id="W7ULD0"/>
<keyword evidence="3" id="KW-1185">Reference proteome</keyword>
<feature type="transmembrane region" description="Helical" evidence="1">
    <location>
        <begin position="7"/>
        <end position="25"/>
    </location>
</feature>
<proteinExistence type="predicted"/>
<dbReference type="PATRIC" id="fig|1341157.4.peg.645"/>
<keyword evidence="1" id="KW-0812">Transmembrane</keyword>
<reference evidence="2 3" key="1">
    <citation type="journal article" date="2014" name="PLoS ONE">
        <title>Rumen cellulosomics: divergent fiber-degrading strategies revealed by comparative genome-wide analysis of six ruminococcal strains.</title>
        <authorList>
            <person name="Dassa B."/>
            <person name="Borovok I."/>
            <person name="Ruimy-Israeli V."/>
            <person name="Lamed R."/>
            <person name="Flint H.J."/>
            <person name="Duncan S.H."/>
            <person name="Henrissat B."/>
            <person name="Coutinho P."/>
            <person name="Morrison M."/>
            <person name="Mosoni P."/>
            <person name="Yeoman C.J."/>
            <person name="White B.A."/>
            <person name="Bayer E.A."/>
        </authorList>
    </citation>
    <scope>NUCLEOTIDE SEQUENCE [LARGE SCALE GENOMIC DNA]</scope>
    <source>
        <strain evidence="2 3">007c</strain>
    </source>
</reference>
<gene>
    <name evidence="2" type="ORF">RF007C_03820</name>
</gene>
<dbReference type="RefSeq" id="WP_037297181.1">
    <property type="nucleotide sequence ID" value="NZ_ATAX01000010.1"/>
</dbReference>
<comment type="caution">
    <text evidence="2">The sequence shown here is derived from an EMBL/GenBank/DDBJ whole genome shotgun (WGS) entry which is preliminary data.</text>
</comment>
<keyword evidence="1" id="KW-1133">Transmembrane helix</keyword>
<evidence type="ECO:0000313" key="2">
    <source>
        <dbReference type="EMBL" id="EWM54593.1"/>
    </source>
</evidence>
<dbReference type="EMBL" id="ATAX01000010">
    <property type="protein sequence ID" value="EWM54593.1"/>
    <property type="molecule type" value="Genomic_DNA"/>
</dbReference>
<feature type="transmembrane region" description="Helical" evidence="1">
    <location>
        <begin position="45"/>
        <end position="64"/>
    </location>
</feature>
<evidence type="ECO:0000256" key="1">
    <source>
        <dbReference type="SAM" id="Phobius"/>
    </source>
</evidence>